<evidence type="ECO:0008006" key="2">
    <source>
        <dbReference type="Google" id="ProtNLM"/>
    </source>
</evidence>
<proteinExistence type="predicted"/>
<dbReference type="PROSITE" id="PS51257">
    <property type="entry name" value="PROKAR_LIPOPROTEIN"/>
    <property type="match status" value="1"/>
</dbReference>
<dbReference type="Gene3D" id="3.10.129.140">
    <property type="entry name" value="Helicobacter TNF-alpha-Inducing protein"/>
    <property type="match status" value="1"/>
</dbReference>
<comment type="caution">
    <text evidence="1">The sequence shown here is derived from an EMBL/GenBank/DDBJ whole genome shotgun (WGS) entry which is preliminary data.</text>
</comment>
<dbReference type="EMBL" id="DRNF01000360">
    <property type="protein sequence ID" value="HHJ81105.1"/>
    <property type="molecule type" value="Genomic_DNA"/>
</dbReference>
<dbReference type="AlphaFoldDB" id="A0A832N3V3"/>
<dbReference type="Proteomes" id="UP000885832">
    <property type="component" value="Unassembled WGS sequence"/>
</dbReference>
<evidence type="ECO:0000313" key="1">
    <source>
        <dbReference type="EMBL" id="HHJ81105.1"/>
    </source>
</evidence>
<gene>
    <name evidence="1" type="ORF">ENJ65_05685</name>
</gene>
<protein>
    <recommendedName>
        <fullName evidence="2">LPP20 lipoprotein</fullName>
    </recommendedName>
</protein>
<reference evidence="1" key="1">
    <citation type="journal article" date="2020" name="mSystems">
        <title>Genome- and Community-Level Interaction Insights into Carbon Utilization and Element Cycling Functions of Hydrothermarchaeota in Hydrothermal Sediment.</title>
        <authorList>
            <person name="Zhou Z."/>
            <person name="Liu Y."/>
            <person name="Xu W."/>
            <person name="Pan J."/>
            <person name="Luo Z.H."/>
            <person name="Li M."/>
        </authorList>
    </citation>
    <scope>NUCLEOTIDE SEQUENCE [LARGE SCALE GENOMIC DNA]</scope>
    <source>
        <strain evidence="1">HyVt-505</strain>
    </source>
</reference>
<accession>A0A832N3V3</accession>
<organism evidence="1">
    <name type="scientific">Candidatus Tenderia electrophaga</name>
    <dbReference type="NCBI Taxonomy" id="1748243"/>
    <lineage>
        <taxon>Bacteria</taxon>
        <taxon>Pseudomonadati</taxon>
        <taxon>Pseudomonadota</taxon>
        <taxon>Gammaproteobacteria</taxon>
        <taxon>Candidatus Tenderiales</taxon>
        <taxon>Candidatus Tenderiaceae</taxon>
        <taxon>Candidatus Tenderia</taxon>
    </lineage>
</organism>
<name>A0A832N3V3_9GAMM</name>
<sequence>MSLPIKTSLILPALILLFLAGCSGKTMVESDLRIKGAPDWVNEGTQALNDKGGRLFHGVGSAPSMGDESLQKSTADDRARAELARILSSYLSVASNDYSAASSSAGETVNEQSVSRDIQNLSQINLTGAKIIGRWRDKRSGNIYSIAELDMKRMQQTLEKAEQMSPSLRNFLNRESNNIFDRLAGDKQ</sequence>